<keyword evidence="5" id="KW-0547">Nucleotide-binding</keyword>
<dbReference type="Proteomes" id="UP001464378">
    <property type="component" value="Unassembled WGS sequence"/>
</dbReference>
<evidence type="ECO:0000256" key="7">
    <source>
        <dbReference type="ARBA" id="ARBA00023136"/>
    </source>
</evidence>
<dbReference type="PROSITE" id="PS50893">
    <property type="entry name" value="ABC_TRANSPORTER_2"/>
    <property type="match status" value="1"/>
</dbReference>
<sequence>MNNDILIQVNNLHTVLPLKNGQLVAPVDGVNLTIPRGKTVGLVGESGCGKSMTARSLMRLLDHPIRIQSGSILYYPGNAADLERLRQSPDTKKKGALTPERPLPDGAVDITALSEKQMRSIRGHNITMIFQEPMTALNPSITVGKQVREAILLHEKVSKKEATERVLQSFRDVGIPEPERRYKSYPHQLSGGLRQRICIAMAMVLHPEFLIADEPTTALDVTVEAQILALMKQLQHGRNMSILMITHNLGVVADICDEVNVMYAGQIVEYADKAELFRNARHPYTQGLMEAIPRVRGEMKDELYTIEGTVPSFGDMPKGCRFCDRCPYATDRCRQSAPQLRDIGGGHLVRCFREVER</sequence>
<dbReference type="InterPro" id="IPR003593">
    <property type="entry name" value="AAA+_ATPase"/>
</dbReference>
<dbReference type="PANTHER" id="PTHR43297:SF2">
    <property type="entry name" value="DIPEPTIDE TRANSPORT ATP-BINDING PROTEIN DPPD"/>
    <property type="match status" value="1"/>
</dbReference>
<feature type="domain" description="ABC transporter" evidence="8">
    <location>
        <begin position="7"/>
        <end position="289"/>
    </location>
</feature>
<accession>A0ABV1EF63</accession>
<evidence type="ECO:0000256" key="4">
    <source>
        <dbReference type="ARBA" id="ARBA00022475"/>
    </source>
</evidence>
<evidence type="ECO:0000256" key="5">
    <source>
        <dbReference type="ARBA" id="ARBA00022741"/>
    </source>
</evidence>
<organism evidence="9 10">
    <name type="scientific">Pseudoflavonifractor intestinihominis</name>
    <dbReference type="NCBI Taxonomy" id="3133171"/>
    <lineage>
        <taxon>Bacteria</taxon>
        <taxon>Bacillati</taxon>
        <taxon>Bacillota</taxon>
        <taxon>Clostridia</taxon>
        <taxon>Eubacteriales</taxon>
        <taxon>Oscillospiraceae</taxon>
        <taxon>Pseudoflavonifractor</taxon>
    </lineage>
</organism>
<dbReference type="Pfam" id="PF00005">
    <property type="entry name" value="ABC_tran"/>
    <property type="match status" value="1"/>
</dbReference>
<dbReference type="SMART" id="SM00382">
    <property type="entry name" value="AAA"/>
    <property type="match status" value="1"/>
</dbReference>
<dbReference type="InterPro" id="IPR027417">
    <property type="entry name" value="P-loop_NTPase"/>
</dbReference>
<dbReference type="EMBL" id="JBBMFK010000029">
    <property type="protein sequence ID" value="MEQ2444658.1"/>
    <property type="molecule type" value="Genomic_DNA"/>
</dbReference>
<comment type="subcellular location">
    <subcellularLocation>
        <location evidence="1">Cell membrane</location>
        <topology evidence="1">Peripheral membrane protein</topology>
    </subcellularLocation>
</comment>
<reference evidence="9 10" key="1">
    <citation type="submission" date="2024-03" db="EMBL/GenBank/DDBJ databases">
        <title>Human intestinal bacterial collection.</title>
        <authorList>
            <person name="Pauvert C."/>
            <person name="Hitch T.C.A."/>
            <person name="Clavel T."/>
        </authorList>
    </citation>
    <scope>NUCLEOTIDE SEQUENCE [LARGE SCALE GENOMIC DNA]</scope>
    <source>
        <strain evidence="9 10">CLA-AP-H29</strain>
    </source>
</reference>
<keyword evidence="7" id="KW-0472">Membrane</keyword>
<comment type="caution">
    <text evidence="9">The sequence shown here is derived from an EMBL/GenBank/DDBJ whole genome shotgun (WGS) entry which is preliminary data.</text>
</comment>
<evidence type="ECO:0000256" key="3">
    <source>
        <dbReference type="ARBA" id="ARBA00022448"/>
    </source>
</evidence>
<evidence type="ECO:0000313" key="9">
    <source>
        <dbReference type="EMBL" id="MEQ2444658.1"/>
    </source>
</evidence>
<dbReference type="GO" id="GO:0005524">
    <property type="term" value="F:ATP binding"/>
    <property type="evidence" value="ECO:0007669"/>
    <property type="project" value="UniProtKB-KW"/>
</dbReference>
<dbReference type="InterPro" id="IPR013563">
    <property type="entry name" value="Oligopep_ABC_C"/>
</dbReference>
<evidence type="ECO:0000259" key="8">
    <source>
        <dbReference type="PROSITE" id="PS50893"/>
    </source>
</evidence>
<dbReference type="InterPro" id="IPR003439">
    <property type="entry name" value="ABC_transporter-like_ATP-bd"/>
</dbReference>
<keyword evidence="10" id="KW-1185">Reference proteome</keyword>
<comment type="similarity">
    <text evidence="2">Belongs to the ABC transporter superfamily.</text>
</comment>
<protein>
    <submittedName>
        <fullName evidence="9">ABC transporter ATP-binding protein</fullName>
    </submittedName>
</protein>
<gene>
    <name evidence="9" type="ORF">WMO64_14435</name>
</gene>
<dbReference type="CDD" id="cd03257">
    <property type="entry name" value="ABC_NikE_OppD_transporters"/>
    <property type="match status" value="1"/>
</dbReference>
<keyword evidence="4" id="KW-1003">Cell membrane</keyword>
<dbReference type="Pfam" id="PF08352">
    <property type="entry name" value="oligo_HPY"/>
    <property type="match status" value="1"/>
</dbReference>
<evidence type="ECO:0000313" key="10">
    <source>
        <dbReference type="Proteomes" id="UP001464378"/>
    </source>
</evidence>
<evidence type="ECO:0000256" key="1">
    <source>
        <dbReference type="ARBA" id="ARBA00004202"/>
    </source>
</evidence>
<dbReference type="NCBIfam" id="TIGR01727">
    <property type="entry name" value="oligo_HPY"/>
    <property type="match status" value="1"/>
</dbReference>
<proteinExistence type="inferred from homology"/>
<dbReference type="RefSeq" id="WP_349232413.1">
    <property type="nucleotide sequence ID" value="NZ_JBBMFK010000029.1"/>
</dbReference>
<dbReference type="Gene3D" id="3.40.50.300">
    <property type="entry name" value="P-loop containing nucleotide triphosphate hydrolases"/>
    <property type="match status" value="1"/>
</dbReference>
<dbReference type="SUPFAM" id="SSF52540">
    <property type="entry name" value="P-loop containing nucleoside triphosphate hydrolases"/>
    <property type="match status" value="1"/>
</dbReference>
<dbReference type="PANTHER" id="PTHR43297">
    <property type="entry name" value="OLIGOPEPTIDE TRANSPORT ATP-BINDING PROTEIN APPD"/>
    <property type="match status" value="1"/>
</dbReference>
<evidence type="ECO:0000256" key="2">
    <source>
        <dbReference type="ARBA" id="ARBA00005417"/>
    </source>
</evidence>
<name>A0ABV1EF63_9FIRM</name>
<dbReference type="InterPro" id="IPR050388">
    <property type="entry name" value="ABC_Ni/Peptide_Import"/>
</dbReference>
<keyword evidence="3" id="KW-0813">Transport</keyword>
<keyword evidence="6 9" id="KW-0067">ATP-binding</keyword>
<evidence type="ECO:0000256" key="6">
    <source>
        <dbReference type="ARBA" id="ARBA00022840"/>
    </source>
</evidence>